<gene>
    <name evidence="1" type="ORF">M9H77_02039</name>
</gene>
<evidence type="ECO:0000313" key="2">
    <source>
        <dbReference type="Proteomes" id="UP001060085"/>
    </source>
</evidence>
<organism evidence="1 2">
    <name type="scientific">Catharanthus roseus</name>
    <name type="common">Madagascar periwinkle</name>
    <name type="synonym">Vinca rosea</name>
    <dbReference type="NCBI Taxonomy" id="4058"/>
    <lineage>
        <taxon>Eukaryota</taxon>
        <taxon>Viridiplantae</taxon>
        <taxon>Streptophyta</taxon>
        <taxon>Embryophyta</taxon>
        <taxon>Tracheophyta</taxon>
        <taxon>Spermatophyta</taxon>
        <taxon>Magnoliopsida</taxon>
        <taxon>eudicotyledons</taxon>
        <taxon>Gunneridae</taxon>
        <taxon>Pentapetalae</taxon>
        <taxon>asterids</taxon>
        <taxon>lamiids</taxon>
        <taxon>Gentianales</taxon>
        <taxon>Apocynaceae</taxon>
        <taxon>Rauvolfioideae</taxon>
        <taxon>Vinceae</taxon>
        <taxon>Catharanthinae</taxon>
        <taxon>Catharanthus</taxon>
    </lineage>
</organism>
<dbReference type="Proteomes" id="UP001060085">
    <property type="component" value="Linkage Group LG01"/>
</dbReference>
<evidence type="ECO:0000313" key="1">
    <source>
        <dbReference type="EMBL" id="KAI5680812.1"/>
    </source>
</evidence>
<reference evidence="2" key="1">
    <citation type="journal article" date="2023" name="Nat. Plants">
        <title>Single-cell RNA sequencing provides a high-resolution roadmap for understanding the multicellular compartmentation of specialized metabolism.</title>
        <authorList>
            <person name="Sun S."/>
            <person name="Shen X."/>
            <person name="Li Y."/>
            <person name="Li Y."/>
            <person name="Wang S."/>
            <person name="Li R."/>
            <person name="Zhang H."/>
            <person name="Shen G."/>
            <person name="Guo B."/>
            <person name="Wei J."/>
            <person name="Xu J."/>
            <person name="St-Pierre B."/>
            <person name="Chen S."/>
            <person name="Sun C."/>
        </authorList>
    </citation>
    <scope>NUCLEOTIDE SEQUENCE [LARGE SCALE GENOMIC DNA]</scope>
</reference>
<proteinExistence type="predicted"/>
<comment type="caution">
    <text evidence="1">The sequence shown here is derived from an EMBL/GenBank/DDBJ whole genome shotgun (WGS) entry which is preliminary data.</text>
</comment>
<name>A0ACC0C7A9_CATRO</name>
<accession>A0ACC0C7A9</accession>
<keyword evidence="2" id="KW-1185">Reference proteome</keyword>
<sequence>MSWRDSGICLEKAATIEFFDAYNIVKKNKVRKMLASRVLPDKPTGRKSAIKITYAAPPLRQGSLMNEGDSGQIHNIVLEIREEKSTNQIPEKKKGRITRHICNGTFVVSKYLSRCSFHVVNEVVKRLNDEQREAVVRMDFGSLLELKTCSLLYDIFSWMTDQYNSKRECFRLLGKDVQVTAEDVHLILGLPIGGTDIESLLVQGGKRGT</sequence>
<protein>
    <submittedName>
        <fullName evidence="1">Uncharacterized protein</fullName>
    </submittedName>
</protein>
<dbReference type="EMBL" id="CM044701">
    <property type="protein sequence ID" value="KAI5680812.1"/>
    <property type="molecule type" value="Genomic_DNA"/>
</dbReference>